<sequence length="117" mass="13586">MDFAFFVANFGYSRTDYDALTRKEKMFIYKAWENKLVADSTHLYNAVFTAVYNATRQKRKRALKLWRKNKVKKANAETVSENLEIVREVEANEGKSWIDKIYQANGLKKPGKAVKNG</sequence>
<dbReference type="EMBL" id="QRTC01000021">
    <property type="protein sequence ID" value="RGQ41113.1"/>
    <property type="molecule type" value="Genomic_DNA"/>
</dbReference>
<evidence type="ECO:0000313" key="2">
    <source>
        <dbReference type="Proteomes" id="UP000284751"/>
    </source>
</evidence>
<dbReference type="AlphaFoldDB" id="A0A412AXW7"/>
<reference evidence="1 2" key="1">
    <citation type="submission" date="2018-08" db="EMBL/GenBank/DDBJ databases">
        <title>A genome reference for cultivated species of the human gut microbiota.</title>
        <authorList>
            <person name="Zou Y."/>
            <person name="Xue W."/>
            <person name="Luo G."/>
        </authorList>
    </citation>
    <scope>NUCLEOTIDE SEQUENCE [LARGE SCALE GENOMIC DNA]</scope>
    <source>
        <strain evidence="1 2">AF28-26</strain>
    </source>
</reference>
<organism evidence="1 2">
    <name type="scientific">[Clostridium] leptum</name>
    <dbReference type="NCBI Taxonomy" id="1535"/>
    <lineage>
        <taxon>Bacteria</taxon>
        <taxon>Bacillati</taxon>
        <taxon>Bacillota</taxon>
        <taxon>Clostridia</taxon>
        <taxon>Eubacteriales</taxon>
        <taxon>Oscillospiraceae</taxon>
        <taxon>Oscillospiraceae incertae sedis</taxon>
    </lineage>
</organism>
<accession>A0A412AXW7</accession>
<gene>
    <name evidence="1" type="ORF">DWY99_06670</name>
</gene>
<evidence type="ECO:0000313" key="1">
    <source>
        <dbReference type="EMBL" id="RGQ41113.1"/>
    </source>
</evidence>
<comment type="caution">
    <text evidence="1">The sequence shown here is derived from an EMBL/GenBank/DDBJ whole genome shotgun (WGS) entry which is preliminary data.</text>
</comment>
<protein>
    <submittedName>
        <fullName evidence="1">Uncharacterized protein</fullName>
    </submittedName>
</protein>
<proteinExistence type="predicted"/>
<name>A0A412AXW7_9FIRM</name>
<dbReference type="Proteomes" id="UP000284751">
    <property type="component" value="Unassembled WGS sequence"/>
</dbReference>